<dbReference type="InterPro" id="IPR049492">
    <property type="entry name" value="BD-FAE-like_dom"/>
</dbReference>
<organism evidence="3 4">
    <name type="scientific">Nocardioides albertanoniae</name>
    <dbReference type="NCBI Taxonomy" id="1175486"/>
    <lineage>
        <taxon>Bacteria</taxon>
        <taxon>Bacillati</taxon>
        <taxon>Actinomycetota</taxon>
        <taxon>Actinomycetes</taxon>
        <taxon>Propionibacteriales</taxon>
        <taxon>Nocardioidaceae</taxon>
        <taxon>Nocardioides</taxon>
    </lineage>
</organism>
<sequence length="407" mass="43676">MPRYLPKPHTVRQAALASLAVIALRPPRRGGTRVAIGSFAAGWIGGDLAPQLLALGATDTALSAARRRVSPLGLALAGVAAAGFAVNARRASSSHGPLDSALSETLGAPPGERLPLDVRRLARPFRMTEPGVEVIRDVRYADSDSSRARLDIYRPAGADLTNAPVLFQIHGGAWTIGSKEQQGLLLMNRMAAQGWVCVAINYRLAPQHRWPAQIVDVKRALAWVHDNIASYGGNPDYVITTGGSAGGHLAALAALTPGYAPFQPGFESGDTRVQGCVPLYGVYDVAGDDGDVYTTAVRDGLWTQKIMPRGVTRDDFREASPINHVTEDSPDFFVLHGALDTLVSIRQANAFVERLRAVSQRTVSYVEMPGAQHAFDVFGGIRAHRAVAAMERWLQWHHTQHTAPVAG</sequence>
<dbReference type="InterPro" id="IPR050300">
    <property type="entry name" value="GDXG_lipolytic_enzyme"/>
</dbReference>
<accession>A0A543A769</accession>
<keyword evidence="1" id="KW-0378">Hydrolase</keyword>
<evidence type="ECO:0000259" key="2">
    <source>
        <dbReference type="Pfam" id="PF20434"/>
    </source>
</evidence>
<comment type="caution">
    <text evidence="3">The sequence shown here is derived from an EMBL/GenBank/DDBJ whole genome shotgun (WGS) entry which is preliminary data.</text>
</comment>
<evidence type="ECO:0000313" key="3">
    <source>
        <dbReference type="EMBL" id="TQL68451.1"/>
    </source>
</evidence>
<dbReference type="EMBL" id="VFOV01000001">
    <property type="protein sequence ID" value="TQL68451.1"/>
    <property type="molecule type" value="Genomic_DNA"/>
</dbReference>
<dbReference type="OrthoDB" id="9803828at2"/>
<reference evidence="3 4" key="1">
    <citation type="submission" date="2019-06" db="EMBL/GenBank/DDBJ databases">
        <title>Sequencing the genomes of 1000 actinobacteria strains.</title>
        <authorList>
            <person name="Klenk H.-P."/>
        </authorList>
    </citation>
    <scope>NUCLEOTIDE SEQUENCE [LARGE SCALE GENOMIC DNA]</scope>
    <source>
        <strain evidence="3 4">DSM 25218</strain>
    </source>
</reference>
<dbReference type="PANTHER" id="PTHR48081">
    <property type="entry name" value="AB HYDROLASE SUPERFAMILY PROTEIN C4A8.06C"/>
    <property type="match status" value="1"/>
</dbReference>
<proteinExistence type="predicted"/>
<dbReference type="Gene3D" id="3.40.50.1820">
    <property type="entry name" value="alpha/beta hydrolase"/>
    <property type="match status" value="1"/>
</dbReference>
<dbReference type="Pfam" id="PF20434">
    <property type="entry name" value="BD-FAE"/>
    <property type="match status" value="1"/>
</dbReference>
<dbReference type="SUPFAM" id="SSF53474">
    <property type="entry name" value="alpha/beta-Hydrolases"/>
    <property type="match status" value="1"/>
</dbReference>
<dbReference type="PANTHER" id="PTHR48081:SF33">
    <property type="entry name" value="KYNURENINE FORMAMIDASE"/>
    <property type="match status" value="1"/>
</dbReference>
<evidence type="ECO:0000313" key="4">
    <source>
        <dbReference type="Proteomes" id="UP000320209"/>
    </source>
</evidence>
<dbReference type="AlphaFoldDB" id="A0A543A769"/>
<dbReference type="Proteomes" id="UP000320209">
    <property type="component" value="Unassembled WGS sequence"/>
</dbReference>
<evidence type="ECO:0000256" key="1">
    <source>
        <dbReference type="ARBA" id="ARBA00022801"/>
    </source>
</evidence>
<dbReference type="InterPro" id="IPR029058">
    <property type="entry name" value="AB_hydrolase_fold"/>
</dbReference>
<dbReference type="RefSeq" id="WP_141780446.1">
    <property type="nucleotide sequence ID" value="NZ_VFOV01000001.1"/>
</dbReference>
<protein>
    <submittedName>
        <fullName evidence="3">Acetyl esterase/lipase</fullName>
    </submittedName>
</protein>
<name>A0A543A769_9ACTN</name>
<feature type="domain" description="BD-FAE-like" evidence="2">
    <location>
        <begin position="150"/>
        <end position="355"/>
    </location>
</feature>
<keyword evidence="4" id="KW-1185">Reference proteome</keyword>
<dbReference type="GO" id="GO:0016787">
    <property type="term" value="F:hydrolase activity"/>
    <property type="evidence" value="ECO:0007669"/>
    <property type="project" value="UniProtKB-KW"/>
</dbReference>
<gene>
    <name evidence="3" type="ORF">FB381_2340</name>
</gene>